<dbReference type="NCBIfam" id="TIGR04131">
    <property type="entry name" value="Bac_Flav_CTERM"/>
    <property type="match status" value="1"/>
</dbReference>
<dbReference type="InterPro" id="IPR001434">
    <property type="entry name" value="OmcB-like_DUF11"/>
</dbReference>
<dbReference type="RefSeq" id="WP_117390417.1">
    <property type="nucleotide sequence ID" value="NZ_QWDC01000001.1"/>
</dbReference>
<dbReference type="InterPro" id="IPR026341">
    <property type="entry name" value="T9SS_type_B"/>
</dbReference>
<gene>
    <name evidence="2" type="ORF">D0C36_04815</name>
</gene>
<dbReference type="Gene3D" id="2.60.40.10">
    <property type="entry name" value="Immunoglobulins"/>
    <property type="match status" value="1"/>
</dbReference>
<evidence type="ECO:0000313" key="3">
    <source>
        <dbReference type="Proteomes" id="UP000264217"/>
    </source>
</evidence>
<dbReference type="Pfam" id="PF13585">
    <property type="entry name" value="CHU_C"/>
    <property type="match status" value="1"/>
</dbReference>
<name>A0A372NYW8_9SPHI</name>
<keyword evidence="3" id="KW-1185">Reference proteome</keyword>
<dbReference type="EMBL" id="QWDC01000001">
    <property type="protein sequence ID" value="RFZ94859.1"/>
    <property type="molecule type" value="Genomic_DNA"/>
</dbReference>
<dbReference type="Proteomes" id="UP000264217">
    <property type="component" value="Unassembled WGS sequence"/>
</dbReference>
<proteinExistence type="predicted"/>
<dbReference type="AlphaFoldDB" id="A0A372NYW8"/>
<feature type="domain" description="DUF11" evidence="1">
    <location>
        <begin position="111"/>
        <end position="222"/>
    </location>
</feature>
<evidence type="ECO:0000259" key="1">
    <source>
        <dbReference type="Pfam" id="PF01345"/>
    </source>
</evidence>
<organism evidence="2 3">
    <name type="scientific">Mucilaginibacter conchicola</name>
    <dbReference type="NCBI Taxonomy" id="2303333"/>
    <lineage>
        <taxon>Bacteria</taxon>
        <taxon>Pseudomonadati</taxon>
        <taxon>Bacteroidota</taxon>
        <taxon>Sphingobacteriia</taxon>
        <taxon>Sphingobacteriales</taxon>
        <taxon>Sphingobacteriaceae</taxon>
        <taxon>Mucilaginibacter</taxon>
    </lineage>
</organism>
<evidence type="ECO:0000313" key="2">
    <source>
        <dbReference type="EMBL" id="RFZ94859.1"/>
    </source>
</evidence>
<dbReference type="Pfam" id="PF01345">
    <property type="entry name" value="DUF11"/>
    <property type="match status" value="1"/>
</dbReference>
<accession>A0A372NYW8</accession>
<dbReference type="OrthoDB" id="9765926at2"/>
<reference evidence="2 3" key="1">
    <citation type="submission" date="2018-08" db="EMBL/GenBank/DDBJ databases">
        <title>Mucilaginibacter sp. MYSH2.</title>
        <authorList>
            <person name="Seo T."/>
        </authorList>
    </citation>
    <scope>NUCLEOTIDE SEQUENCE [LARGE SCALE GENOMIC DNA]</scope>
    <source>
        <strain evidence="2 3">MYSH2</strain>
    </source>
</reference>
<protein>
    <submittedName>
        <fullName evidence="2">Gliding motility-associated C-terminal domain-containing protein</fullName>
    </submittedName>
</protein>
<comment type="caution">
    <text evidence="2">The sequence shown here is derived from an EMBL/GenBank/DDBJ whole genome shotgun (WGS) entry which is preliminary data.</text>
</comment>
<dbReference type="InterPro" id="IPR013783">
    <property type="entry name" value="Ig-like_fold"/>
</dbReference>
<sequence length="318" mass="35377">MLRNLFYVILFVGIVIRPQVAYAQKSLEETPQQKVLYMAKGAKIILHGNSNAAAAYQWYKNSVKLQGETAKDIVITEEGIFNVLSFNREGCPSEMSDNIKIAFATSTDVNLSIDMQTNNAKILPGQSFDCQLSAFNKSITDASGVIVSLKISGKFLYQPDPLNPSIDYDQNNQLITWSLDKLNAGSKKTITLNIKAKQPGQLDLLADIRGSQQDPEMGNNTKRLLQQIDALNIPNVFTPNGDGVNDTFAIPGLESFAESEITIANRAGANVFIKKNYKNDWSGENLPEGTYFYLLRIKDNEGSWQVYKSYITLLRSKL</sequence>